<keyword evidence="4" id="KW-1185">Reference proteome</keyword>
<evidence type="ECO:0000313" key="3">
    <source>
        <dbReference type="EMBL" id="SEC16187.1"/>
    </source>
</evidence>
<dbReference type="InterPro" id="IPR039561">
    <property type="entry name" value="Peptidase_M15C"/>
</dbReference>
<keyword evidence="3" id="KW-0121">Carboxypeptidase</keyword>
<dbReference type="Proteomes" id="UP000199622">
    <property type="component" value="Unassembled WGS sequence"/>
</dbReference>
<sequence>MSLERVDSALTRRLCQAGRMRRRATAAWWAALALALAACSAEPPPPVPSAPRSTPTSAPTSTTIAAGTTTAPPPSPSALAVTWQVGARPLPRRPDGFGEIEPTPPELVNRALPTKDVLPPPAGGRYASTNTAVPADVLARSTWQPACPVKPGDLRYLTMSFWGFDGRAHTGEMLVNARGAAAITQVFGQLFAAHFPLEEMRVTSAGELTAPPTGDGNSTSAFVCRPARGQTTWSAHAFGLAVDVNPFCNPYTQGDLVLPELASAYVDRARKRPGMVLAGDATVRAFAAIGWSWGGNWRGPVDRMHFTATGH</sequence>
<reference evidence="4" key="1">
    <citation type="submission" date="2016-10" db="EMBL/GenBank/DDBJ databases">
        <authorList>
            <person name="Varghese N."/>
            <person name="Submissions S."/>
        </authorList>
    </citation>
    <scope>NUCLEOTIDE SEQUENCE [LARGE SCALE GENOMIC DNA]</scope>
    <source>
        <strain evidence="4">DSM 44544</strain>
    </source>
</reference>
<protein>
    <submittedName>
        <fullName evidence="3">D-alanyl-D-alanine carboxypeptidase</fullName>
    </submittedName>
</protein>
<dbReference type="SUPFAM" id="SSF55166">
    <property type="entry name" value="Hedgehog/DD-peptidase"/>
    <property type="match status" value="1"/>
</dbReference>
<dbReference type="Pfam" id="PF13539">
    <property type="entry name" value="Peptidase_M15_4"/>
    <property type="match status" value="1"/>
</dbReference>
<dbReference type="Gene3D" id="3.30.1380.10">
    <property type="match status" value="1"/>
</dbReference>
<feature type="compositionally biased region" description="Low complexity" evidence="1">
    <location>
        <begin position="50"/>
        <end position="70"/>
    </location>
</feature>
<evidence type="ECO:0000256" key="1">
    <source>
        <dbReference type="SAM" id="MobiDB-lite"/>
    </source>
</evidence>
<keyword evidence="3" id="KW-0378">Hydrolase</keyword>
<keyword evidence="3" id="KW-0645">Protease</keyword>
<proteinExistence type="predicted"/>
<evidence type="ECO:0000259" key="2">
    <source>
        <dbReference type="Pfam" id="PF13539"/>
    </source>
</evidence>
<dbReference type="EMBL" id="FNSO01000004">
    <property type="protein sequence ID" value="SEC16187.1"/>
    <property type="molecule type" value="Genomic_DNA"/>
</dbReference>
<name>A0A1H4Q9A1_9PSEU</name>
<gene>
    <name evidence="3" type="ORF">SAMN04489727_2787</name>
</gene>
<evidence type="ECO:0000313" key="4">
    <source>
        <dbReference type="Proteomes" id="UP000199622"/>
    </source>
</evidence>
<dbReference type="GO" id="GO:0004180">
    <property type="term" value="F:carboxypeptidase activity"/>
    <property type="evidence" value="ECO:0007669"/>
    <property type="project" value="UniProtKB-KW"/>
</dbReference>
<feature type="domain" description="Peptidase M15C" evidence="2">
    <location>
        <begin position="229"/>
        <end position="307"/>
    </location>
</feature>
<organism evidence="3 4">
    <name type="scientific">Amycolatopsis tolypomycina</name>
    <dbReference type="NCBI Taxonomy" id="208445"/>
    <lineage>
        <taxon>Bacteria</taxon>
        <taxon>Bacillati</taxon>
        <taxon>Actinomycetota</taxon>
        <taxon>Actinomycetes</taxon>
        <taxon>Pseudonocardiales</taxon>
        <taxon>Pseudonocardiaceae</taxon>
        <taxon>Amycolatopsis</taxon>
    </lineage>
</organism>
<accession>A0A1H4Q9A1</accession>
<dbReference type="AlphaFoldDB" id="A0A1H4Q9A1"/>
<dbReference type="InterPro" id="IPR009045">
    <property type="entry name" value="Zn_M74/Hedgehog-like"/>
</dbReference>
<feature type="region of interest" description="Disordered" evidence="1">
    <location>
        <begin position="41"/>
        <end position="77"/>
    </location>
</feature>
<dbReference type="STRING" id="208445.SAMN04489727_2787"/>